<dbReference type="Pfam" id="PF00144">
    <property type="entry name" value="Beta-lactamase"/>
    <property type="match status" value="1"/>
</dbReference>
<dbReference type="Proteomes" id="UP000190539">
    <property type="component" value="Unassembled WGS sequence"/>
</dbReference>
<dbReference type="InterPro" id="IPR001466">
    <property type="entry name" value="Beta-lactam-related"/>
</dbReference>
<dbReference type="AlphaFoldDB" id="A0A1V4A665"/>
<dbReference type="EMBL" id="MVFC01000018">
    <property type="protein sequence ID" value="OON76422.1"/>
    <property type="molecule type" value="Genomic_DNA"/>
</dbReference>
<protein>
    <recommendedName>
        <fullName evidence="1">Beta-lactamase-related domain-containing protein</fullName>
    </recommendedName>
</protein>
<dbReference type="RefSeq" id="WP_077969859.1">
    <property type="nucleotide sequence ID" value="NZ_CP045178.1"/>
</dbReference>
<dbReference type="InterPro" id="IPR012338">
    <property type="entry name" value="Beta-lactam/transpept-like"/>
</dbReference>
<name>A0A1V4A665_9ACTN</name>
<dbReference type="Gene3D" id="3.40.710.10">
    <property type="entry name" value="DD-peptidase/beta-lactamase superfamily"/>
    <property type="match status" value="1"/>
</dbReference>
<evidence type="ECO:0000259" key="1">
    <source>
        <dbReference type="Pfam" id="PF00144"/>
    </source>
</evidence>
<dbReference type="SUPFAM" id="SSF56601">
    <property type="entry name" value="beta-lactamase/transpeptidase-like"/>
    <property type="match status" value="1"/>
</dbReference>
<evidence type="ECO:0000313" key="3">
    <source>
        <dbReference type="Proteomes" id="UP000190539"/>
    </source>
</evidence>
<evidence type="ECO:0000313" key="2">
    <source>
        <dbReference type="EMBL" id="OON76422.1"/>
    </source>
</evidence>
<organism evidence="2 3">
    <name type="scientific">Streptomyces tsukubensis</name>
    <dbReference type="NCBI Taxonomy" id="83656"/>
    <lineage>
        <taxon>Bacteria</taxon>
        <taxon>Bacillati</taxon>
        <taxon>Actinomycetota</taxon>
        <taxon>Actinomycetes</taxon>
        <taxon>Kitasatosporales</taxon>
        <taxon>Streptomycetaceae</taxon>
        <taxon>Streptomyces</taxon>
    </lineage>
</organism>
<comment type="caution">
    <text evidence="2">The sequence shown here is derived from an EMBL/GenBank/DDBJ whole genome shotgun (WGS) entry which is preliminary data.</text>
</comment>
<proteinExistence type="predicted"/>
<accession>A0A1V4A665</accession>
<sequence length="178" mass="19774">MTGHRHEAEVERRVLGPAGLRYSYFPDADTDIRGPHNDGYQEFPKAGGEVELRDVTRWSQTESWAAGHLTSTTTDLERSLHRLFRGRIVRGPALEEMFTMPRRPAHPDEAVPTFGSGWPGQYSAGRSVEHSQAIAFWGKSGSRYGYTTAVGATRDPPRSLVYSVNATDAKGRDLNRTA</sequence>
<keyword evidence="3" id="KW-1185">Reference proteome</keyword>
<dbReference type="STRING" id="83656.B1H18_21025"/>
<dbReference type="OrthoDB" id="5177574at2"/>
<feature type="domain" description="Beta-lactamase-related" evidence="1">
    <location>
        <begin position="2"/>
        <end position="171"/>
    </location>
</feature>
<reference evidence="2 3" key="1">
    <citation type="submission" date="2017-02" db="EMBL/GenBank/DDBJ databases">
        <title>Draft Genome Sequence of Streptomyces tsukubaensis F601, a Producer of the immunosuppressant tacrolimus FK506.</title>
        <authorList>
            <person name="Zong G."/>
            <person name="Zhong C."/>
            <person name="Fu J."/>
            <person name="Qin R."/>
            <person name="Cao G."/>
        </authorList>
    </citation>
    <scope>NUCLEOTIDE SEQUENCE [LARGE SCALE GENOMIC DNA]</scope>
    <source>
        <strain evidence="2 3">F601</strain>
    </source>
</reference>
<gene>
    <name evidence="2" type="ORF">B1H18_21025</name>
</gene>